<dbReference type="PANTHER" id="PTHR28060">
    <property type="entry name" value="ATP SYNTHASE SUBUNIT J, MITOCHONDRIAL"/>
    <property type="match status" value="1"/>
</dbReference>
<dbReference type="OrthoDB" id="5520611at2759"/>
<gene>
    <name evidence="3" type="ORF">K402DRAFT_465666</name>
</gene>
<dbReference type="AlphaFoldDB" id="A0A6G1GS79"/>
<keyword evidence="2" id="KW-0812">Transmembrane</keyword>
<evidence type="ECO:0000313" key="4">
    <source>
        <dbReference type="Proteomes" id="UP000800041"/>
    </source>
</evidence>
<evidence type="ECO:0000313" key="3">
    <source>
        <dbReference type="EMBL" id="KAF1983785.1"/>
    </source>
</evidence>
<dbReference type="InterPro" id="IPR006995">
    <property type="entry name" value="ATP_synth_F0_jsu"/>
</dbReference>
<dbReference type="EMBL" id="ML977172">
    <property type="protein sequence ID" value="KAF1983785.1"/>
    <property type="molecule type" value="Genomic_DNA"/>
</dbReference>
<proteinExistence type="predicted"/>
<dbReference type="Pfam" id="PF04911">
    <property type="entry name" value="ATP-synt_J"/>
    <property type="match status" value="1"/>
</dbReference>
<feature type="compositionally biased region" description="Basic and acidic residues" evidence="1">
    <location>
        <begin position="41"/>
        <end position="57"/>
    </location>
</feature>
<dbReference type="GO" id="GO:0046933">
    <property type="term" value="F:proton-transporting ATP synthase activity, rotational mechanism"/>
    <property type="evidence" value="ECO:0007669"/>
    <property type="project" value="TreeGrafter"/>
</dbReference>
<keyword evidence="2" id="KW-1133">Transmembrane helix</keyword>
<accession>A0A6G1GS79</accession>
<dbReference type="GO" id="GO:0045259">
    <property type="term" value="C:proton-transporting ATP synthase complex"/>
    <property type="evidence" value="ECO:0007669"/>
    <property type="project" value="InterPro"/>
</dbReference>
<dbReference type="PANTHER" id="PTHR28060:SF1">
    <property type="entry name" value="ATP SYNTHASE SUBUNIT J, MITOCHONDRIAL"/>
    <property type="match status" value="1"/>
</dbReference>
<organism evidence="3 4">
    <name type="scientific">Aulographum hederae CBS 113979</name>
    <dbReference type="NCBI Taxonomy" id="1176131"/>
    <lineage>
        <taxon>Eukaryota</taxon>
        <taxon>Fungi</taxon>
        <taxon>Dikarya</taxon>
        <taxon>Ascomycota</taxon>
        <taxon>Pezizomycotina</taxon>
        <taxon>Dothideomycetes</taxon>
        <taxon>Pleosporomycetidae</taxon>
        <taxon>Aulographales</taxon>
        <taxon>Aulographaceae</taxon>
    </lineage>
</organism>
<name>A0A6G1GS79_9PEZI</name>
<evidence type="ECO:0000256" key="1">
    <source>
        <dbReference type="SAM" id="MobiDB-lite"/>
    </source>
</evidence>
<evidence type="ECO:0000256" key="2">
    <source>
        <dbReference type="SAM" id="Phobius"/>
    </source>
</evidence>
<feature type="transmembrane region" description="Helical" evidence="2">
    <location>
        <begin position="12"/>
        <end position="30"/>
    </location>
</feature>
<keyword evidence="2" id="KW-0472">Membrane</keyword>
<reference evidence="3" key="1">
    <citation type="journal article" date="2020" name="Stud. Mycol.">
        <title>101 Dothideomycetes genomes: a test case for predicting lifestyles and emergence of pathogens.</title>
        <authorList>
            <person name="Haridas S."/>
            <person name="Albert R."/>
            <person name="Binder M."/>
            <person name="Bloem J."/>
            <person name="Labutti K."/>
            <person name="Salamov A."/>
            <person name="Andreopoulos B."/>
            <person name="Baker S."/>
            <person name="Barry K."/>
            <person name="Bills G."/>
            <person name="Bluhm B."/>
            <person name="Cannon C."/>
            <person name="Castanera R."/>
            <person name="Culley D."/>
            <person name="Daum C."/>
            <person name="Ezra D."/>
            <person name="Gonzalez J."/>
            <person name="Henrissat B."/>
            <person name="Kuo A."/>
            <person name="Liang C."/>
            <person name="Lipzen A."/>
            <person name="Lutzoni F."/>
            <person name="Magnuson J."/>
            <person name="Mondo S."/>
            <person name="Nolan M."/>
            <person name="Ohm R."/>
            <person name="Pangilinan J."/>
            <person name="Park H.-J."/>
            <person name="Ramirez L."/>
            <person name="Alfaro M."/>
            <person name="Sun H."/>
            <person name="Tritt A."/>
            <person name="Yoshinaga Y."/>
            <person name="Zwiers L.-H."/>
            <person name="Turgeon B."/>
            <person name="Goodwin S."/>
            <person name="Spatafora J."/>
            <person name="Crous P."/>
            <person name="Grigoriev I."/>
        </authorList>
    </citation>
    <scope>NUCLEOTIDE SEQUENCE</scope>
    <source>
        <strain evidence="3">CBS 113979</strain>
    </source>
</reference>
<protein>
    <submittedName>
        <fullName evidence="3">Putative mitochondrial F1F0 ATP synthase subunit Atp18</fullName>
    </submittedName>
</protein>
<feature type="region of interest" description="Disordered" evidence="1">
    <location>
        <begin position="38"/>
        <end position="57"/>
    </location>
</feature>
<dbReference type="Proteomes" id="UP000800041">
    <property type="component" value="Unassembled WGS sequence"/>
</dbReference>
<sequence length="57" mass="6167">MVSLGKKWPAPVATPMAPFYVAGIIVLYGVNATAEALKQSPEWKNDPRNTSAKKDAH</sequence>
<keyword evidence="4" id="KW-1185">Reference proteome</keyword>